<dbReference type="AlphaFoldDB" id="A0ABD2F9I6"/>
<name>A0ABD2F9I6_DAUMA</name>
<dbReference type="Proteomes" id="UP001610411">
    <property type="component" value="Unassembled WGS sequence"/>
</dbReference>
<feature type="non-terminal residue" evidence="2">
    <location>
        <position position="35"/>
    </location>
</feature>
<organism evidence="2 3">
    <name type="scientific">Daubentonia madagascariensis</name>
    <name type="common">Aye-aye</name>
    <name type="synonym">Sciurus madagascariensis</name>
    <dbReference type="NCBI Taxonomy" id="31869"/>
    <lineage>
        <taxon>Eukaryota</taxon>
        <taxon>Metazoa</taxon>
        <taxon>Chordata</taxon>
        <taxon>Craniata</taxon>
        <taxon>Vertebrata</taxon>
        <taxon>Euteleostomi</taxon>
        <taxon>Mammalia</taxon>
        <taxon>Eutheria</taxon>
        <taxon>Euarchontoglires</taxon>
        <taxon>Primates</taxon>
        <taxon>Strepsirrhini</taxon>
        <taxon>Chiromyiformes</taxon>
        <taxon>Daubentoniidae</taxon>
        <taxon>Daubentonia</taxon>
    </lineage>
</organism>
<proteinExistence type="predicted"/>
<feature type="compositionally biased region" description="Gly residues" evidence="1">
    <location>
        <begin position="13"/>
        <end position="28"/>
    </location>
</feature>
<protein>
    <submittedName>
        <fullName evidence="2">Uncharacterized protein</fullName>
    </submittedName>
</protein>
<feature type="region of interest" description="Disordered" evidence="1">
    <location>
        <begin position="13"/>
        <end position="35"/>
    </location>
</feature>
<sequence>ALLLVWPQRTALGGGGRSPGRGGVGCVGGSSTWAG</sequence>
<gene>
    <name evidence="2" type="ORF">WCI35_002265</name>
</gene>
<dbReference type="EMBL" id="JBFSEQ010000001">
    <property type="protein sequence ID" value="KAL2805584.1"/>
    <property type="molecule type" value="Genomic_DNA"/>
</dbReference>
<comment type="caution">
    <text evidence="2">The sequence shown here is derived from an EMBL/GenBank/DDBJ whole genome shotgun (WGS) entry which is preliminary data.</text>
</comment>
<accession>A0ABD2F9I6</accession>
<keyword evidence="3" id="KW-1185">Reference proteome</keyword>
<reference evidence="2 3" key="1">
    <citation type="journal article" date="2024" name="G3 (Bethesda)">
        <title>A hybrid genome assembly of the endangered aye-aye (Daubentonia madagascariensis).</title>
        <authorList>
            <person name="Versoza C.J."/>
            <person name="Pfeifer S.P."/>
        </authorList>
    </citation>
    <scope>NUCLEOTIDE SEQUENCE [LARGE SCALE GENOMIC DNA]</scope>
    <source>
        <strain evidence="2">6821</strain>
    </source>
</reference>
<feature type="non-terminal residue" evidence="2">
    <location>
        <position position="1"/>
    </location>
</feature>
<evidence type="ECO:0000313" key="2">
    <source>
        <dbReference type="EMBL" id="KAL2805584.1"/>
    </source>
</evidence>
<evidence type="ECO:0000313" key="3">
    <source>
        <dbReference type="Proteomes" id="UP001610411"/>
    </source>
</evidence>
<evidence type="ECO:0000256" key="1">
    <source>
        <dbReference type="SAM" id="MobiDB-lite"/>
    </source>
</evidence>